<gene>
    <name evidence="2" type="ORF">ASEP1449_LOCUS1426</name>
</gene>
<sequence length="248" mass="28611">MTPASTLLRFFRENPQLESHFTLLLEDNVVGANDPTGLVSLARTRKLANARNKVVQYVENQRDTMFREYDYLVMADMDGVCGGSDSSLSFDPDIFKYALLDLKEQWDVITFRFEPYYDLWAFRHKEYQPENYFYGKSAKKLTSETFATKVFQNVSWPDGLVEVDSSFGMFAIYRMELLNGTAKYSGSEKGRPRNGDRSTQDTPDCEHVAFHRDLRERMNARHVLSPLIYCVGDPGYKPLPKTITSSWN</sequence>
<evidence type="ECO:0000313" key="2">
    <source>
        <dbReference type="EMBL" id="CAD9809603.1"/>
    </source>
</evidence>
<organism evidence="2">
    <name type="scientific">Attheya septentrionalis</name>
    <dbReference type="NCBI Taxonomy" id="420275"/>
    <lineage>
        <taxon>Eukaryota</taxon>
        <taxon>Sar</taxon>
        <taxon>Stramenopiles</taxon>
        <taxon>Ochrophyta</taxon>
        <taxon>Bacillariophyta</taxon>
        <taxon>Coscinodiscophyceae</taxon>
        <taxon>Chaetocerotophycidae</taxon>
        <taxon>Chaetocerotales</taxon>
        <taxon>Attheyaceae</taxon>
        <taxon>Attheya</taxon>
    </lineage>
</organism>
<name>A0A7S2XIF7_9STRA</name>
<feature type="compositionally biased region" description="Basic and acidic residues" evidence="1">
    <location>
        <begin position="186"/>
        <end position="204"/>
    </location>
</feature>
<feature type="region of interest" description="Disordered" evidence="1">
    <location>
        <begin position="184"/>
        <end position="204"/>
    </location>
</feature>
<protein>
    <submittedName>
        <fullName evidence="2">Uncharacterized protein</fullName>
    </submittedName>
</protein>
<accession>A0A7S2XIF7</accession>
<reference evidence="2" key="1">
    <citation type="submission" date="2021-01" db="EMBL/GenBank/DDBJ databases">
        <authorList>
            <person name="Corre E."/>
            <person name="Pelletier E."/>
            <person name="Niang G."/>
            <person name="Scheremetjew M."/>
            <person name="Finn R."/>
            <person name="Kale V."/>
            <person name="Holt S."/>
            <person name="Cochrane G."/>
            <person name="Meng A."/>
            <person name="Brown T."/>
            <person name="Cohen L."/>
        </authorList>
    </citation>
    <scope>NUCLEOTIDE SEQUENCE</scope>
    <source>
        <strain evidence="2">CCMP2084</strain>
    </source>
</reference>
<proteinExistence type="predicted"/>
<dbReference type="EMBL" id="HBHQ01002245">
    <property type="protein sequence ID" value="CAD9809603.1"/>
    <property type="molecule type" value="Transcribed_RNA"/>
</dbReference>
<dbReference type="AlphaFoldDB" id="A0A7S2XIF7"/>
<evidence type="ECO:0000256" key="1">
    <source>
        <dbReference type="SAM" id="MobiDB-lite"/>
    </source>
</evidence>